<sequence length="511" mass="56820">MFSIQQIRANSVLNSACRTLRRRTYAALAPKWNTTIGLELHVQLSAKQKLFSPASAKWDDPANTNIDLADAGIPGSLPRLNPECVHLATRAILALGGTVQPTSAFDRKHYFYADQPLGYQITQSTCPIGRGGQIELGSADGLSYTRRVRIHQLQLEQDTAKSIHDVYPGYVLSDLNRAGVALVEIVSEADMRTADEAAHYVRRMQTLLRHIGVSNCNMEEGSLRCDVNVSVFQDGRDPLSGTRCELKNLNSFKVIRGAIEAEAARQIALIESGQTVDQETRGYNARTQTTFLQRSKETAPDYRYMPEPDIPAVRITKEWVDAVRKSMPELPDQLIARVSKHYGLAQDEIETMMGEPGCIALFEHVMATGKHDAKRVASWFTSEIFGQLAYRNQTLADSQLSPQILGDTLDALAKDQITSAQAKQLLIEIMDGDKRPVSELIASHGWRVMDDQSQLRSIITALLEKHPNEKADYRAGNKRRMNFFVGKVMGATKGQAKPQDVSRLVKELLDS</sequence>
<accession>A0ACC1J9B9</accession>
<keyword evidence="2" id="KW-1185">Reference proteome</keyword>
<name>A0ACC1J9B9_9FUNG</name>
<comment type="caution">
    <text evidence="1">The sequence shown here is derived from an EMBL/GenBank/DDBJ whole genome shotgun (WGS) entry which is preliminary data.</text>
</comment>
<dbReference type="Proteomes" id="UP001150603">
    <property type="component" value="Unassembled WGS sequence"/>
</dbReference>
<protein>
    <submittedName>
        <fullName evidence="1">Uncharacterized protein</fullName>
    </submittedName>
</protein>
<organism evidence="1 2">
    <name type="scientific">Linderina macrospora</name>
    <dbReference type="NCBI Taxonomy" id="4868"/>
    <lineage>
        <taxon>Eukaryota</taxon>
        <taxon>Fungi</taxon>
        <taxon>Fungi incertae sedis</taxon>
        <taxon>Zoopagomycota</taxon>
        <taxon>Kickxellomycotina</taxon>
        <taxon>Kickxellomycetes</taxon>
        <taxon>Kickxellales</taxon>
        <taxon>Kickxellaceae</taxon>
        <taxon>Linderina</taxon>
    </lineage>
</organism>
<gene>
    <name evidence="1" type="ORF">FBU59_003154</name>
</gene>
<dbReference type="EMBL" id="JANBPW010001927">
    <property type="protein sequence ID" value="KAJ1942587.1"/>
    <property type="molecule type" value="Genomic_DNA"/>
</dbReference>
<evidence type="ECO:0000313" key="1">
    <source>
        <dbReference type="EMBL" id="KAJ1942587.1"/>
    </source>
</evidence>
<evidence type="ECO:0000313" key="2">
    <source>
        <dbReference type="Proteomes" id="UP001150603"/>
    </source>
</evidence>
<reference evidence="1" key="1">
    <citation type="submission" date="2022-07" db="EMBL/GenBank/DDBJ databases">
        <title>Phylogenomic reconstructions and comparative analyses of Kickxellomycotina fungi.</title>
        <authorList>
            <person name="Reynolds N.K."/>
            <person name="Stajich J.E."/>
            <person name="Barry K."/>
            <person name="Grigoriev I.V."/>
            <person name="Crous P."/>
            <person name="Smith M.E."/>
        </authorList>
    </citation>
    <scope>NUCLEOTIDE SEQUENCE</scope>
    <source>
        <strain evidence="1">NRRL 5244</strain>
    </source>
</reference>
<proteinExistence type="predicted"/>